<dbReference type="PROSITE" id="PS00371">
    <property type="entry name" value="PTS_EIIA_TYPE_1_HIS"/>
    <property type="match status" value="1"/>
</dbReference>
<evidence type="ECO:0000256" key="2">
    <source>
        <dbReference type="ARBA" id="ARBA00022448"/>
    </source>
</evidence>
<evidence type="ECO:0000313" key="9">
    <source>
        <dbReference type="Proteomes" id="UP000222106"/>
    </source>
</evidence>
<evidence type="ECO:0000256" key="4">
    <source>
        <dbReference type="ARBA" id="ARBA00022679"/>
    </source>
</evidence>
<evidence type="ECO:0000313" key="8">
    <source>
        <dbReference type="EMBL" id="PFG38567.1"/>
    </source>
</evidence>
<keyword evidence="2" id="KW-0813">Transport</keyword>
<dbReference type="OrthoDB" id="9797715at2"/>
<keyword evidence="5" id="KW-0598">Phosphotransferase system</keyword>
<dbReference type="AlphaFoldDB" id="A0A2A9EHM2"/>
<feature type="domain" description="PTS EIIA type-1" evidence="7">
    <location>
        <begin position="21"/>
        <end position="126"/>
    </location>
</feature>
<dbReference type="GO" id="GO:0016301">
    <property type="term" value="F:kinase activity"/>
    <property type="evidence" value="ECO:0007669"/>
    <property type="project" value="UniProtKB-KW"/>
</dbReference>
<keyword evidence="3" id="KW-0762">Sugar transport</keyword>
<dbReference type="InterPro" id="IPR050890">
    <property type="entry name" value="PTS_EIIA_component"/>
</dbReference>
<dbReference type="GO" id="GO:0005737">
    <property type="term" value="C:cytoplasm"/>
    <property type="evidence" value="ECO:0007669"/>
    <property type="project" value="UniProtKB-SubCell"/>
</dbReference>
<dbReference type="NCBIfam" id="TIGR00830">
    <property type="entry name" value="PTBA"/>
    <property type="match status" value="1"/>
</dbReference>
<dbReference type="Gene3D" id="2.70.70.10">
    <property type="entry name" value="Glucose Permease (Domain IIA)"/>
    <property type="match status" value="1"/>
</dbReference>
<comment type="subcellular location">
    <subcellularLocation>
        <location evidence="1">Cytoplasm</location>
    </subcellularLocation>
</comment>
<dbReference type="InterPro" id="IPR001127">
    <property type="entry name" value="PTS_EIIA_1_perm"/>
</dbReference>
<evidence type="ECO:0000259" key="7">
    <source>
        <dbReference type="PROSITE" id="PS51093"/>
    </source>
</evidence>
<evidence type="ECO:0000256" key="1">
    <source>
        <dbReference type="ARBA" id="ARBA00004496"/>
    </source>
</evidence>
<dbReference type="PANTHER" id="PTHR45008:SF1">
    <property type="entry name" value="PTS SYSTEM GLUCOSE-SPECIFIC EIIA COMPONENT"/>
    <property type="match status" value="1"/>
</dbReference>
<keyword evidence="6" id="KW-0418">Kinase</keyword>
<dbReference type="Proteomes" id="UP000222106">
    <property type="component" value="Unassembled WGS sequence"/>
</dbReference>
<keyword evidence="4" id="KW-0808">Transferase</keyword>
<name>A0A2A9EHM2_9MICO</name>
<keyword evidence="9" id="KW-1185">Reference proteome</keyword>
<dbReference type="GO" id="GO:0009401">
    <property type="term" value="P:phosphoenolpyruvate-dependent sugar phosphotransferase system"/>
    <property type="evidence" value="ECO:0007669"/>
    <property type="project" value="UniProtKB-KW"/>
</dbReference>
<dbReference type="PANTHER" id="PTHR45008">
    <property type="entry name" value="PTS SYSTEM GLUCOSE-SPECIFIC EIIA COMPONENT"/>
    <property type="match status" value="1"/>
</dbReference>
<evidence type="ECO:0000256" key="6">
    <source>
        <dbReference type="ARBA" id="ARBA00022777"/>
    </source>
</evidence>
<accession>A0A2A9EHM2</accession>
<evidence type="ECO:0000256" key="5">
    <source>
        <dbReference type="ARBA" id="ARBA00022683"/>
    </source>
</evidence>
<dbReference type="PROSITE" id="PS51093">
    <property type="entry name" value="PTS_EIIA_TYPE_1"/>
    <property type="match status" value="1"/>
</dbReference>
<dbReference type="EMBL" id="PDJI01000004">
    <property type="protein sequence ID" value="PFG38567.1"/>
    <property type="molecule type" value="Genomic_DNA"/>
</dbReference>
<comment type="caution">
    <text evidence="8">The sequence shown here is derived from an EMBL/GenBank/DDBJ whole genome shotgun (WGS) entry which is preliminary data.</text>
</comment>
<gene>
    <name evidence="8" type="ORF">ATJ97_1048</name>
</gene>
<sequence length="152" mass="15537">MTLRVLAPVAGKVLALKDVPDPVFSEAIVGPGIAVDPAGAEVSEVRAPVAGTIMKFHPHAFVLVADGGRGVLVHLGLDTVQLGGEGFTLHAQEKDKVEAGQLLVTWSPEQVAAGGRSPVTPVIALEGTAESLTQAVQPGDSVSAGDELFSWA</sequence>
<evidence type="ECO:0000256" key="3">
    <source>
        <dbReference type="ARBA" id="ARBA00022597"/>
    </source>
</evidence>
<proteinExistence type="predicted"/>
<dbReference type="SUPFAM" id="SSF51261">
    <property type="entry name" value="Duplicated hybrid motif"/>
    <property type="match status" value="1"/>
</dbReference>
<protein>
    <submittedName>
        <fullName evidence="8">PTS system N-acetylglucosamine-specific IIA component</fullName>
    </submittedName>
</protein>
<dbReference type="InterPro" id="IPR011055">
    <property type="entry name" value="Dup_hybrid_motif"/>
</dbReference>
<organism evidence="8 9">
    <name type="scientific">Georgenia soli</name>
    <dbReference type="NCBI Taxonomy" id="638953"/>
    <lineage>
        <taxon>Bacteria</taxon>
        <taxon>Bacillati</taxon>
        <taxon>Actinomycetota</taxon>
        <taxon>Actinomycetes</taxon>
        <taxon>Micrococcales</taxon>
        <taxon>Bogoriellaceae</taxon>
        <taxon>Georgenia</taxon>
    </lineage>
</organism>
<dbReference type="Pfam" id="PF00358">
    <property type="entry name" value="PTS_EIIA_1"/>
    <property type="match status" value="1"/>
</dbReference>
<dbReference type="RefSeq" id="WP_098482813.1">
    <property type="nucleotide sequence ID" value="NZ_PDJI01000004.1"/>
</dbReference>
<reference evidence="8 9" key="1">
    <citation type="submission" date="2017-10" db="EMBL/GenBank/DDBJ databases">
        <title>Sequencing the genomes of 1000 actinobacteria strains.</title>
        <authorList>
            <person name="Klenk H.-P."/>
        </authorList>
    </citation>
    <scope>NUCLEOTIDE SEQUENCE [LARGE SCALE GENOMIC DNA]</scope>
    <source>
        <strain evidence="8 9">DSM 21838</strain>
    </source>
</reference>